<accession>A0A455SVL2</accession>
<proteinExistence type="predicted"/>
<dbReference type="AlphaFoldDB" id="A0A455SVL2"/>
<organism evidence="1">
    <name type="scientific">Thermosporothrix sp. COM3</name>
    <dbReference type="NCBI Taxonomy" id="2490863"/>
    <lineage>
        <taxon>Bacteria</taxon>
        <taxon>Bacillati</taxon>
        <taxon>Chloroflexota</taxon>
        <taxon>Ktedonobacteria</taxon>
        <taxon>Ktedonobacterales</taxon>
        <taxon>Thermosporotrichaceae</taxon>
        <taxon>Thermosporothrix</taxon>
    </lineage>
</organism>
<evidence type="ECO:0000313" key="1">
    <source>
        <dbReference type="EMBL" id="BBH91710.1"/>
    </source>
</evidence>
<sequence length="225" mass="24974">MTFSSVTVQITPELKPSAPSWLEEVAAFAQVFTHEGILTAIQKRVRFARARIGHDDLIDFIAVLIGYAVSGEPTLLAFYERLAPWAEPFMALFGRDQLPHRSTLSRFLAALDQPTVEALRMLFQKDLLARKSFPFPGGLCDRTGGQWVVVDVDGTWQAARQRALPQTDALPAPHRRFDQVCAPGYTGRKRGEAVRTRTVILQTHTHQLLGTFGGAGNGDYRGDLQ</sequence>
<name>A0A455SVL2_9CHLR</name>
<dbReference type="EMBL" id="AP019376">
    <property type="protein sequence ID" value="BBH91710.1"/>
    <property type="molecule type" value="Genomic_DNA"/>
</dbReference>
<gene>
    <name evidence="1" type="ORF">KTC_64610</name>
</gene>
<protein>
    <submittedName>
        <fullName evidence="1">Uncharacterized protein</fullName>
    </submittedName>
</protein>
<reference evidence="1" key="1">
    <citation type="submission" date="2018-12" db="EMBL/GenBank/DDBJ databases">
        <title>Novel natural products biosynthetic potential of the class Ktedonobacteria.</title>
        <authorList>
            <person name="Zheng Y."/>
            <person name="Saitou A."/>
            <person name="Wang C.M."/>
            <person name="Toyoda A."/>
            <person name="Minakuchi Y."/>
            <person name="Sekiguchi Y."/>
            <person name="Ueda K."/>
            <person name="Takano H."/>
            <person name="Sakai Y."/>
            <person name="Yokota A."/>
            <person name="Yabe S."/>
        </authorList>
    </citation>
    <scope>NUCLEOTIDE SEQUENCE</scope>
    <source>
        <strain evidence="1">COM3</strain>
    </source>
</reference>